<dbReference type="AlphaFoldDB" id="A0A8A1MIE4"/>
<dbReference type="VEuPathDB" id="FungiDB:I7I51_07123"/>
<dbReference type="EMBL" id="CP069115">
    <property type="protein sequence ID" value="QSS66266.1"/>
    <property type="molecule type" value="Genomic_DNA"/>
</dbReference>
<evidence type="ECO:0000256" key="1">
    <source>
        <dbReference type="SAM" id="MobiDB-lite"/>
    </source>
</evidence>
<protein>
    <submittedName>
        <fullName evidence="3">Uncharacterized protein</fullName>
    </submittedName>
</protein>
<dbReference type="Proteomes" id="UP000663671">
    <property type="component" value="Chromosome 3"/>
</dbReference>
<dbReference type="OrthoDB" id="4600802at2759"/>
<sequence length="178" mass="20563">MKFRILFTFTSFFLVALASVLPAPLENQLWKRQNNCPSLKEISDFLKEKGIGENTVFYTYPGTTEQASKYAKSECSKDFTYFMSDPKWADWMAKCASDAGSRNDLFRRTSKAMGQLTKKYAYLILPDGKDANERSLWWEEEYPELLKNRVAVLGVTPTGDKPDDWEIYEYDPAKKPPH</sequence>
<feature type="chain" id="PRO_5034138448" evidence="2">
    <location>
        <begin position="19"/>
        <end position="178"/>
    </location>
</feature>
<feature type="region of interest" description="Disordered" evidence="1">
    <location>
        <begin position="159"/>
        <end position="178"/>
    </location>
</feature>
<feature type="signal peptide" evidence="2">
    <location>
        <begin position="1"/>
        <end position="18"/>
    </location>
</feature>
<evidence type="ECO:0000313" key="3">
    <source>
        <dbReference type="EMBL" id="QSS66266.1"/>
    </source>
</evidence>
<evidence type="ECO:0000313" key="4">
    <source>
        <dbReference type="Proteomes" id="UP000663671"/>
    </source>
</evidence>
<evidence type="ECO:0000256" key="2">
    <source>
        <dbReference type="SAM" id="SignalP"/>
    </source>
</evidence>
<organism evidence="3 4">
    <name type="scientific">Ajellomyces capsulatus</name>
    <name type="common">Darling's disease fungus</name>
    <name type="synonym">Histoplasma capsulatum</name>
    <dbReference type="NCBI Taxonomy" id="5037"/>
    <lineage>
        <taxon>Eukaryota</taxon>
        <taxon>Fungi</taxon>
        <taxon>Dikarya</taxon>
        <taxon>Ascomycota</taxon>
        <taxon>Pezizomycotina</taxon>
        <taxon>Eurotiomycetes</taxon>
        <taxon>Eurotiomycetidae</taxon>
        <taxon>Onygenales</taxon>
        <taxon>Ajellomycetaceae</taxon>
        <taxon>Histoplasma</taxon>
    </lineage>
</organism>
<name>A0A8A1MIE4_AJECA</name>
<accession>A0A8A1MIE4</accession>
<reference evidence="3" key="1">
    <citation type="submission" date="2021-01" db="EMBL/GenBank/DDBJ databases">
        <title>Chromosome-level genome assembly of a human fungal pathogen reveals clustering of transcriptionally co-regulated genes.</title>
        <authorList>
            <person name="Voorhies M."/>
            <person name="Cohen S."/>
            <person name="Shea T.P."/>
            <person name="Petrus S."/>
            <person name="Munoz J.F."/>
            <person name="Poplawski S."/>
            <person name="Goldman W.E."/>
            <person name="Michael T."/>
            <person name="Cuomo C.A."/>
            <person name="Sil A."/>
            <person name="Beyhan S."/>
        </authorList>
    </citation>
    <scope>NUCLEOTIDE SEQUENCE</scope>
    <source>
        <strain evidence="3">WU24</strain>
    </source>
</reference>
<proteinExistence type="predicted"/>
<keyword evidence="2" id="KW-0732">Signal</keyword>
<gene>
    <name evidence="3" type="ORF">I7I51_07123</name>
</gene>